<accession>L0DC29</accession>
<protein>
    <submittedName>
        <fullName evidence="2">Uncharacterized protein</fullName>
    </submittedName>
</protein>
<evidence type="ECO:0000256" key="1">
    <source>
        <dbReference type="SAM" id="Phobius"/>
    </source>
</evidence>
<dbReference type="OrthoDB" id="9951966at2"/>
<gene>
    <name evidence="2" type="ordered locus">Sinac_1867</name>
</gene>
<dbReference type="KEGG" id="saci:Sinac_1867"/>
<sequence length="216" mass="23554">MRCTRCDRLAIPQAVGRTRDGLLVFGWCLDCLEEAGCTMIEAVSKCNTRRPVPRVLSLRPSTSHPVTPPSDRRRLLVGVASLLGAWSTVLIAVGVWTLRQPTPSNPSPLGNGRPVLFFVGGAATSATSLLLLCLSHGRGLLRSRQVCWWIQSGSFLLALAILVAGIVYHEPRRNPFIVVAAGLAIGLSLAAHWQERRLPAPPSRTGTMLQDWLQRH</sequence>
<proteinExistence type="predicted"/>
<dbReference type="eggNOG" id="ENOG502ZU7X">
    <property type="taxonomic scope" value="Bacteria"/>
</dbReference>
<organism evidence="2 3">
    <name type="scientific">Singulisphaera acidiphila (strain ATCC BAA-1392 / DSM 18658 / VKM B-2454 / MOB10)</name>
    <dbReference type="NCBI Taxonomy" id="886293"/>
    <lineage>
        <taxon>Bacteria</taxon>
        <taxon>Pseudomonadati</taxon>
        <taxon>Planctomycetota</taxon>
        <taxon>Planctomycetia</taxon>
        <taxon>Isosphaerales</taxon>
        <taxon>Isosphaeraceae</taxon>
        <taxon>Singulisphaera</taxon>
    </lineage>
</organism>
<dbReference type="STRING" id="886293.Sinac_1867"/>
<dbReference type="AlphaFoldDB" id="L0DC29"/>
<evidence type="ECO:0000313" key="2">
    <source>
        <dbReference type="EMBL" id="AGA26231.1"/>
    </source>
</evidence>
<keyword evidence="1" id="KW-1133">Transmembrane helix</keyword>
<feature type="transmembrane region" description="Helical" evidence="1">
    <location>
        <begin position="146"/>
        <end position="168"/>
    </location>
</feature>
<dbReference type="Proteomes" id="UP000010798">
    <property type="component" value="Chromosome"/>
</dbReference>
<dbReference type="HOGENOM" id="CLU_1276895_0_0_0"/>
<feature type="transmembrane region" description="Helical" evidence="1">
    <location>
        <begin position="75"/>
        <end position="95"/>
    </location>
</feature>
<reference evidence="2 3" key="1">
    <citation type="submission" date="2012-02" db="EMBL/GenBank/DDBJ databases">
        <title>Complete sequence of chromosome of Singulisphaera acidiphila DSM 18658.</title>
        <authorList>
            <consortium name="US DOE Joint Genome Institute (JGI-PGF)"/>
            <person name="Lucas S."/>
            <person name="Copeland A."/>
            <person name="Lapidus A."/>
            <person name="Glavina del Rio T."/>
            <person name="Dalin E."/>
            <person name="Tice H."/>
            <person name="Bruce D."/>
            <person name="Goodwin L."/>
            <person name="Pitluck S."/>
            <person name="Peters L."/>
            <person name="Ovchinnikova G."/>
            <person name="Chertkov O."/>
            <person name="Kyrpides N."/>
            <person name="Mavromatis K."/>
            <person name="Ivanova N."/>
            <person name="Brettin T."/>
            <person name="Detter J.C."/>
            <person name="Han C."/>
            <person name="Larimer F."/>
            <person name="Land M."/>
            <person name="Hauser L."/>
            <person name="Markowitz V."/>
            <person name="Cheng J.-F."/>
            <person name="Hugenholtz P."/>
            <person name="Woyke T."/>
            <person name="Wu D."/>
            <person name="Tindall B."/>
            <person name="Pomrenke H."/>
            <person name="Brambilla E."/>
            <person name="Klenk H.-P."/>
            <person name="Eisen J.A."/>
        </authorList>
    </citation>
    <scope>NUCLEOTIDE SEQUENCE [LARGE SCALE GENOMIC DNA]</scope>
    <source>
        <strain evidence="3">ATCC BAA-1392 / DSM 18658 / VKM B-2454 / MOB10</strain>
    </source>
</reference>
<keyword evidence="3" id="KW-1185">Reference proteome</keyword>
<dbReference type="EMBL" id="CP003364">
    <property type="protein sequence ID" value="AGA26231.1"/>
    <property type="molecule type" value="Genomic_DNA"/>
</dbReference>
<keyword evidence="1" id="KW-0472">Membrane</keyword>
<evidence type="ECO:0000313" key="3">
    <source>
        <dbReference type="Proteomes" id="UP000010798"/>
    </source>
</evidence>
<feature type="transmembrane region" description="Helical" evidence="1">
    <location>
        <begin position="115"/>
        <end position="134"/>
    </location>
</feature>
<keyword evidence="1" id="KW-0812">Transmembrane</keyword>
<dbReference type="RefSeq" id="WP_015245398.1">
    <property type="nucleotide sequence ID" value="NC_019892.1"/>
</dbReference>
<name>L0DC29_SINAD</name>